<dbReference type="EMBL" id="JOPG01000010">
    <property type="protein sequence ID" value="OUJ06499.1"/>
    <property type="molecule type" value="Genomic_DNA"/>
</dbReference>
<dbReference type="AlphaFoldDB" id="A0A1Y3G9T1"/>
<sequence>MPLRSNPEHETTALLKTQSEKLSSKTFNANLHLKNQAEKSVIYGSSTPPACFHANMYGVFVISQNLTDTGSAIFILIDLR</sequence>
<accession>A0A1Y3G9T1</accession>
<comment type="caution">
    <text evidence="1">The sequence shown here is derived from an EMBL/GenBank/DDBJ whole genome shotgun (WGS) entry which is preliminary data.</text>
</comment>
<reference evidence="2" key="1">
    <citation type="submission" date="2014-06" db="EMBL/GenBank/DDBJ databases">
        <authorList>
            <person name="Winans N.J."/>
            <person name="Newell P.D."/>
            <person name="Douglas A.E."/>
        </authorList>
    </citation>
    <scope>NUCLEOTIDE SEQUENCE [LARGE SCALE GENOMIC DNA]</scope>
    <source>
        <strain evidence="2">DsW_057</strain>
    </source>
</reference>
<evidence type="ECO:0000313" key="1">
    <source>
        <dbReference type="EMBL" id="OUJ06499.1"/>
    </source>
</evidence>
<proteinExistence type="predicted"/>
<protein>
    <submittedName>
        <fullName evidence="1">Uncharacterized protein</fullName>
    </submittedName>
</protein>
<evidence type="ECO:0000313" key="2">
    <source>
        <dbReference type="Proteomes" id="UP000242683"/>
    </source>
</evidence>
<dbReference type="Proteomes" id="UP000242683">
    <property type="component" value="Unassembled WGS sequence"/>
</dbReference>
<gene>
    <name evidence="1" type="ORF">HK23_01585</name>
</gene>
<organism evidence="1 2">
    <name type="scientific">Acetobacter malorum</name>
    <dbReference type="NCBI Taxonomy" id="178901"/>
    <lineage>
        <taxon>Bacteria</taxon>
        <taxon>Pseudomonadati</taxon>
        <taxon>Pseudomonadota</taxon>
        <taxon>Alphaproteobacteria</taxon>
        <taxon>Acetobacterales</taxon>
        <taxon>Acetobacteraceae</taxon>
        <taxon>Acetobacter</taxon>
    </lineage>
</organism>
<name>A0A1Y3G9T1_9PROT</name>
<dbReference type="RefSeq" id="WP_086653188.1">
    <property type="nucleotide sequence ID" value="NZ_JOPG01000010.1"/>
</dbReference>